<feature type="domain" description="PRC-barrel" evidence="1">
    <location>
        <begin position="5"/>
        <end position="78"/>
    </location>
</feature>
<dbReference type="InterPro" id="IPR014238">
    <property type="entry name" value="Spore_YlmC/YmxH"/>
</dbReference>
<comment type="caution">
    <text evidence="2">The sequence shown here is derived from an EMBL/GenBank/DDBJ whole genome shotgun (WGS) entry which is preliminary data.</text>
</comment>
<evidence type="ECO:0000313" key="3">
    <source>
        <dbReference type="Proteomes" id="UP000823904"/>
    </source>
</evidence>
<dbReference type="Proteomes" id="UP000823904">
    <property type="component" value="Unassembled WGS sequence"/>
</dbReference>
<sequence>MKFLELRQKDVVNCNTGEKLGFVIDLEFDVRTGCINVLIVPRAGKGFHCFGKNQVYKIPYKCVVRIGRDAVLVDVDEKQCLK</sequence>
<dbReference type="NCBIfam" id="TIGR02888">
    <property type="entry name" value="spore_YlmC_YmxH"/>
    <property type="match status" value="1"/>
</dbReference>
<dbReference type="EMBL" id="DWWD01000014">
    <property type="protein sequence ID" value="HJC49426.1"/>
    <property type="molecule type" value="Genomic_DNA"/>
</dbReference>
<accession>A0A9D2T8N7</accession>
<dbReference type="SUPFAM" id="SSF50346">
    <property type="entry name" value="PRC-barrel domain"/>
    <property type="match status" value="1"/>
</dbReference>
<dbReference type="InterPro" id="IPR027275">
    <property type="entry name" value="PRC-brl_dom"/>
</dbReference>
<organism evidence="2 3">
    <name type="scientific">Candidatus Anaerostipes avistercoris</name>
    <dbReference type="NCBI Taxonomy" id="2838462"/>
    <lineage>
        <taxon>Bacteria</taxon>
        <taxon>Bacillati</taxon>
        <taxon>Bacillota</taxon>
        <taxon>Clostridia</taxon>
        <taxon>Lachnospirales</taxon>
        <taxon>Lachnospiraceae</taxon>
        <taxon>Anaerostipes</taxon>
    </lineage>
</organism>
<proteinExistence type="predicted"/>
<dbReference type="AlphaFoldDB" id="A0A9D2T8N7"/>
<dbReference type="InterPro" id="IPR011033">
    <property type="entry name" value="PRC_barrel-like_sf"/>
</dbReference>
<dbReference type="Pfam" id="PF05239">
    <property type="entry name" value="PRC"/>
    <property type="match status" value="1"/>
</dbReference>
<gene>
    <name evidence="2" type="ORF">H9754_02400</name>
</gene>
<dbReference type="PANTHER" id="PTHR40061:SF1">
    <property type="entry name" value="SPORULATION PROTEIN YLMC-RELATED"/>
    <property type="match status" value="1"/>
</dbReference>
<reference evidence="2" key="1">
    <citation type="journal article" date="2021" name="PeerJ">
        <title>Extensive microbial diversity within the chicken gut microbiome revealed by metagenomics and culture.</title>
        <authorList>
            <person name="Gilroy R."/>
            <person name="Ravi A."/>
            <person name="Getino M."/>
            <person name="Pursley I."/>
            <person name="Horton D.L."/>
            <person name="Alikhan N.F."/>
            <person name="Baker D."/>
            <person name="Gharbi K."/>
            <person name="Hall N."/>
            <person name="Watson M."/>
            <person name="Adriaenssens E.M."/>
            <person name="Foster-Nyarko E."/>
            <person name="Jarju S."/>
            <person name="Secka A."/>
            <person name="Antonio M."/>
            <person name="Oren A."/>
            <person name="Chaudhuri R.R."/>
            <person name="La Ragione R."/>
            <person name="Hildebrand F."/>
            <person name="Pallen M.J."/>
        </authorList>
    </citation>
    <scope>NUCLEOTIDE SEQUENCE</scope>
    <source>
        <strain evidence="2">ChiSjej3B21-8574</strain>
    </source>
</reference>
<dbReference type="Gene3D" id="2.30.30.240">
    <property type="entry name" value="PRC-barrel domain"/>
    <property type="match status" value="1"/>
</dbReference>
<evidence type="ECO:0000313" key="2">
    <source>
        <dbReference type="EMBL" id="HJC49426.1"/>
    </source>
</evidence>
<dbReference type="PANTHER" id="PTHR40061">
    <property type="entry name" value="SPORULATION PROTEIN YLMC-RELATED"/>
    <property type="match status" value="1"/>
</dbReference>
<reference evidence="2" key="2">
    <citation type="submission" date="2021-04" db="EMBL/GenBank/DDBJ databases">
        <authorList>
            <person name="Gilroy R."/>
        </authorList>
    </citation>
    <scope>NUCLEOTIDE SEQUENCE</scope>
    <source>
        <strain evidence="2">ChiSjej3B21-8574</strain>
    </source>
</reference>
<name>A0A9D2T8N7_9FIRM</name>
<evidence type="ECO:0000259" key="1">
    <source>
        <dbReference type="Pfam" id="PF05239"/>
    </source>
</evidence>
<protein>
    <submittedName>
        <fullName evidence="2">YlmC/YmxH family sporulation protein</fullName>
    </submittedName>
</protein>